<protein>
    <submittedName>
        <fullName evidence="7">RTA1 domain-containing protein</fullName>
    </submittedName>
</protein>
<dbReference type="Pfam" id="PF04479">
    <property type="entry name" value="RTA1"/>
    <property type="match status" value="1"/>
</dbReference>
<dbReference type="Proteomes" id="UP000703269">
    <property type="component" value="Unassembled WGS sequence"/>
</dbReference>
<evidence type="ECO:0000313" key="8">
    <source>
        <dbReference type="Proteomes" id="UP000703269"/>
    </source>
</evidence>
<evidence type="ECO:0000313" key="7">
    <source>
        <dbReference type="EMBL" id="GJE99943.1"/>
    </source>
</evidence>
<comment type="caution">
    <text evidence="7">The sequence shown here is derived from an EMBL/GenBank/DDBJ whole genome shotgun (WGS) entry which is preliminary data.</text>
</comment>
<feature type="transmembrane region" description="Helical" evidence="6">
    <location>
        <begin position="205"/>
        <end position="225"/>
    </location>
</feature>
<dbReference type="GO" id="GO:0000324">
    <property type="term" value="C:fungal-type vacuole"/>
    <property type="evidence" value="ECO:0007669"/>
    <property type="project" value="TreeGrafter"/>
</dbReference>
<evidence type="ECO:0000256" key="4">
    <source>
        <dbReference type="ARBA" id="ARBA00023136"/>
    </source>
</evidence>
<evidence type="ECO:0000256" key="5">
    <source>
        <dbReference type="SAM" id="MobiDB-lite"/>
    </source>
</evidence>
<feature type="transmembrane region" description="Helical" evidence="6">
    <location>
        <begin position="75"/>
        <end position="101"/>
    </location>
</feature>
<dbReference type="OrthoDB" id="3358017at2759"/>
<reference evidence="7 8" key="1">
    <citation type="submission" date="2021-08" db="EMBL/GenBank/DDBJ databases">
        <title>Draft Genome Sequence of Phanerochaete sordida strain YK-624.</title>
        <authorList>
            <person name="Mori T."/>
            <person name="Dohra H."/>
            <person name="Suzuki T."/>
            <person name="Kawagishi H."/>
            <person name="Hirai H."/>
        </authorList>
    </citation>
    <scope>NUCLEOTIDE SEQUENCE [LARGE SCALE GENOMIC DNA]</scope>
    <source>
        <strain evidence="7 8">YK-624</strain>
    </source>
</reference>
<organism evidence="7 8">
    <name type="scientific">Phanerochaete sordida</name>
    <dbReference type="NCBI Taxonomy" id="48140"/>
    <lineage>
        <taxon>Eukaryota</taxon>
        <taxon>Fungi</taxon>
        <taxon>Dikarya</taxon>
        <taxon>Basidiomycota</taxon>
        <taxon>Agaricomycotina</taxon>
        <taxon>Agaricomycetes</taxon>
        <taxon>Polyporales</taxon>
        <taxon>Phanerochaetaceae</taxon>
        <taxon>Phanerochaete</taxon>
    </lineage>
</organism>
<feature type="region of interest" description="Disordered" evidence="5">
    <location>
        <begin position="281"/>
        <end position="309"/>
    </location>
</feature>
<keyword evidence="8" id="KW-1185">Reference proteome</keyword>
<keyword evidence="2 6" id="KW-0812">Transmembrane</keyword>
<dbReference type="PANTHER" id="PTHR31465:SF9">
    <property type="entry name" value="SPHINGOID LONG-CHAIN BASE TRANSPORTER RSB1"/>
    <property type="match status" value="1"/>
</dbReference>
<evidence type="ECO:0000256" key="1">
    <source>
        <dbReference type="ARBA" id="ARBA00004141"/>
    </source>
</evidence>
<keyword evidence="3 6" id="KW-1133">Transmembrane helix</keyword>
<feature type="transmembrane region" description="Helical" evidence="6">
    <location>
        <begin position="113"/>
        <end position="134"/>
    </location>
</feature>
<dbReference type="AlphaFoldDB" id="A0A9P3LLP1"/>
<evidence type="ECO:0000256" key="6">
    <source>
        <dbReference type="SAM" id="Phobius"/>
    </source>
</evidence>
<proteinExistence type="predicted"/>
<feature type="transmembrane region" description="Helical" evidence="6">
    <location>
        <begin position="41"/>
        <end position="60"/>
    </location>
</feature>
<keyword evidence="4 6" id="KW-0472">Membrane</keyword>
<feature type="transmembrane region" description="Helical" evidence="6">
    <location>
        <begin position="15"/>
        <end position="34"/>
    </location>
</feature>
<dbReference type="GO" id="GO:0005886">
    <property type="term" value="C:plasma membrane"/>
    <property type="evidence" value="ECO:0007669"/>
    <property type="project" value="TreeGrafter"/>
</dbReference>
<dbReference type="InterPro" id="IPR007568">
    <property type="entry name" value="RTA1"/>
</dbReference>
<comment type="subcellular location">
    <subcellularLocation>
        <location evidence="1">Membrane</location>
        <topology evidence="1">Multi-pass membrane protein</topology>
    </subcellularLocation>
</comment>
<accession>A0A9P3LLP1</accession>
<sequence>MSDDHENQYHYTPTLWIGILFLVLFSISGILHILEALYTRLWFLLPTVVLANIGEIIGWSGRVWSSQNVFANTPFLIQICSTIIAPTPLLAANFVILGEVIRRLGQKYSRLSAKAYTFVFLACDIIALIVQAAGGGVASSADTDGKDPSSGGHIMLGGIVFQLVAISVYMLLATEFVLRYLKDRPVRPALVAAVGPRTLDTRMRLMLFGLGLSTLAIFIRSIYRVVELADGWDGRVISTERYFDWLDGGMITLATFTVNIFHPGLLLGRGNRWFGKHIDASGTSSRSGTFAEDATVVEPKRDNGPGAKV</sequence>
<feature type="transmembrane region" description="Helical" evidence="6">
    <location>
        <begin position="154"/>
        <end position="178"/>
    </location>
</feature>
<feature type="transmembrane region" description="Helical" evidence="6">
    <location>
        <begin position="245"/>
        <end position="267"/>
    </location>
</feature>
<evidence type="ECO:0000256" key="3">
    <source>
        <dbReference type="ARBA" id="ARBA00022989"/>
    </source>
</evidence>
<dbReference type="EMBL" id="BPQB01000126">
    <property type="protein sequence ID" value="GJE99943.1"/>
    <property type="molecule type" value="Genomic_DNA"/>
</dbReference>
<evidence type="ECO:0000256" key="2">
    <source>
        <dbReference type="ARBA" id="ARBA00022692"/>
    </source>
</evidence>
<gene>
    <name evidence="7" type="ORF">PsYK624_162190</name>
</gene>
<name>A0A9P3LLP1_9APHY</name>
<dbReference type="PANTHER" id="PTHR31465">
    <property type="entry name" value="PROTEIN RTA1-RELATED"/>
    <property type="match status" value="1"/>
</dbReference>